<dbReference type="Proteomes" id="UP000218288">
    <property type="component" value="Chromosome"/>
</dbReference>
<evidence type="ECO:0000313" key="2">
    <source>
        <dbReference type="EMBL" id="BAU91988.1"/>
    </source>
</evidence>
<dbReference type="OrthoDB" id="7280567at2"/>
<evidence type="ECO:0000313" key="3">
    <source>
        <dbReference type="Proteomes" id="UP000218288"/>
    </source>
</evidence>
<gene>
    <name evidence="2" type="ORF">MPPM_3383</name>
</gene>
<dbReference type="EMBL" id="AP014809">
    <property type="protein sequence ID" value="BAU91988.1"/>
    <property type="molecule type" value="Genomic_DNA"/>
</dbReference>
<name>A0A161JKZ5_9HYPH</name>
<sequence>MTRANPAGSPPEWRRFVLLFLSAAAVLGAVCIGLVAALDPYGLRAGPGRAQGPLMDGNQRFMYPQVARSGAYDAAVFGTSTLRLLDPADLGRAFGGRFANLSMNAATPYEQSALARLYLSQDLRHTRPTTLLFGIDPTWCEPDAAERRLTFRAFPAWLYRPITAWDALRQVNWQSLGTASEGALYRLGFARARLAANGYAVFTPPESLYDAARAQAHIRHSQAIQTAAESEPGYRPTPADAPMPALGWLDALLAQAPAETRKLVVFPPVHVSQQGAPGSPAAAREAACKARVARIGAARAATVVDFRIPSPITLQDTNYWDPLHYRLPVAARIVAGLKTAQASGRDDPAGAYRVLAHAPEVPNEPRSPPTSR</sequence>
<reference evidence="2 3" key="1">
    <citation type="journal article" date="2016" name="Genome Announc.">
        <title>Complete Genome Sequence of Methylobacterium populi P-1M, Isolated from Pink-Pigmented Household Biofilm.</title>
        <authorList>
            <person name="Morohoshi T."/>
            <person name="Ikeda T."/>
        </authorList>
    </citation>
    <scope>NUCLEOTIDE SEQUENCE [LARGE SCALE GENOMIC DNA]</scope>
    <source>
        <strain evidence="2 3">P-1M</strain>
    </source>
</reference>
<protein>
    <submittedName>
        <fullName evidence="2">Uncharacterized protein</fullName>
    </submittedName>
</protein>
<feature type="region of interest" description="Disordered" evidence="1">
    <location>
        <begin position="342"/>
        <end position="372"/>
    </location>
</feature>
<proteinExistence type="predicted"/>
<dbReference type="RefSeq" id="WP_096486020.1">
    <property type="nucleotide sequence ID" value="NZ_AP014809.1"/>
</dbReference>
<evidence type="ECO:0000256" key="1">
    <source>
        <dbReference type="SAM" id="MobiDB-lite"/>
    </source>
</evidence>
<dbReference type="AlphaFoldDB" id="A0A161JKZ5"/>
<organism evidence="2 3">
    <name type="scientific">Methylorubrum populi</name>
    <dbReference type="NCBI Taxonomy" id="223967"/>
    <lineage>
        <taxon>Bacteria</taxon>
        <taxon>Pseudomonadati</taxon>
        <taxon>Pseudomonadota</taxon>
        <taxon>Alphaproteobacteria</taxon>
        <taxon>Hyphomicrobiales</taxon>
        <taxon>Methylobacteriaceae</taxon>
        <taxon>Methylorubrum</taxon>
    </lineage>
</organism>
<accession>A0A161JKZ5</accession>